<reference evidence="2" key="1">
    <citation type="submission" date="2021-05" db="EMBL/GenBank/DDBJ databases">
        <authorList>
            <person name="Alioto T."/>
            <person name="Alioto T."/>
            <person name="Gomez Garrido J."/>
        </authorList>
    </citation>
    <scope>NUCLEOTIDE SEQUENCE</scope>
</reference>
<sequence>MKIKKSYKENDIKTKPLFNIKILRRNEDYKLLHETLFSKGLNRGNLKGLIVLKMLHKQTEKKRHQDCPGMKRESQSLRERSFPFEKNSIPGRTQIRDNGSRSKFLAICLP</sequence>
<feature type="region of interest" description="Disordered" evidence="1">
    <location>
        <begin position="60"/>
        <end position="96"/>
    </location>
</feature>
<organism evidence="2">
    <name type="scientific">Cacopsylla melanoneura</name>
    <dbReference type="NCBI Taxonomy" id="428564"/>
    <lineage>
        <taxon>Eukaryota</taxon>
        <taxon>Metazoa</taxon>
        <taxon>Ecdysozoa</taxon>
        <taxon>Arthropoda</taxon>
        <taxon>Hexapoda</taxon>
        <taxon>Insecta</taxon>
        <taxon>Pterygota</taxon>
        <taxon>Neoptera</taxon>
        <taxon>Paraneoptera</taxon>
        <taxon>Hemiptera</taxon>
        <taxon>Sternorrhyncha</taxon>
        <taxon>Psylloidea</taxon>
        <taxon>Psyllidae</taxon>
        <taxon>Psyllinae</taxon>
        <taxon>Cacopsylla</taxon>
    </lineage>
</organism>
<protein>
    <submittedName>
        <fullName evidence="2">Uncharacterized protein</fullName>
    </submittedName>
</protein>
<dbReference type="EMBL" id="HBUF01124733">
    <property type="protein sequence ID" value="CAG6642879.1"/>
    <property type="molecule type" value="Transcribed_RNA"/>
</dbReference>
<accession>A0A8D8R261</accession>
<evidence type="ECO:0000256" key="1">
    <source>
        <dbReference type="SAM" id="MobiDB-lite"/>
    </source>
</evidence>
<name>A0A8D8R261_9HEMI</name>
<proteinExistence type="predicted"/>
<evidence type="ECO:0000313" key="2">
    <source>
        <dbReference type="EMBL" id="CAG6642879.1"/>
    </source>
</evidence>
<dbReference type="AlphaFoldDB" id="A0A8D8R261"/>
<feature type="compositionally biased region" description="Basic and acidic residues" evidence="1">
    <location>
        <begin position="63"/>
        <end position="83"/>
    </location>
</feature>